<dbReference type="InterPro" id="IPR025638">
    <property type="entry name" value="DUF4336"/>
</dbReference>
<dbReference type="Gene3D" id="3.60.15.10">
    <property type="entry name" value="Ribonuclease Z/Hydroxyacylglutathione hydrolase-like"/>
    <property type="match status" value="1"/>
</dbReference>
<evidence type="ECO:0000313" key="1">
    <source>
        <dbReference type="EMBL" id="MCW1886660.1"/>
    </source>
</evidence>
<dbReference type="PANTHER" id="PTHR33835:SF1">
    <property type="entry name" value="METALLO-BETA-LACTAMASE DOMAIN-CONTAINING PROTEIN"/>
    <property type="match status" value="1"/>
</dbReference>
<gene>
    <name evidence="1" type="ORF">OKA04_18115</name>
</gene>
<reference evidence="1 2" key="1">
    <citation type="submission" date="2022-10" db="EMBL/GenBank/DDBJ databases">
        <title>Luteolibacter flavescens strain MCCC 1K03193, whole genome shotgun sequencing project.</title>
        <authorList>
            <person name="Zhao G."/>
            <person name="Shen L."/>
        </authorList>
    </citation>
    <scope>NUCLEOTIDE SEQUENCE [LARGE SCALE GENOMIC DNA]</scope>
    <source>
        <strain evidence="1 2">MCCC 1K03193</strain>
    </source>
</reference>
<evidence type="ECO:0008006" key="3">
    <source>
        <dbReference type="Google" id="ProtNLM"/>
    </source>
</evidence>
<dbReference type="RefSeq" id="WP_264502615.1">
    <property type="nucleotide sequence ID" value="NZ_JAPDDS010000011.1"/>
</dbReference>
<name>A0ABT3FUJ8_9BACT</name>
<sequence length="225" mass="25175">MMNELSEGLWALRYPLKVLGTSHGRTVTVIRLTSGRLVIHSMAPFTPEDLAQIRRLGEPGWLVEAMLLHDTYAKEGRACFPALPFLGPPGFGDVVGFETGPLLPAPPEWGGELEVIRLKGAPKLEEHAFLHVPSRTLIVADLVFNFPADEGPWNHFFHRHLAGMKRYPGMSRVFRWCIRDRAAFRESLSEMMKWDFDRIIPGHGEIIETGGKEGLARALEDAGVI</sequence>
<dbReference type="Proteomes" id="UP001207930">
    <property type="component" value="Unassembled WGS sequence"/>
</dbReference>
<organism evidence="1 2">
    <name type="scientific">Luteolibacter flavescens</name>
    <dbReference type="NCBI Taxonomy" id="1859460"/>
    <lineage>
        <taxon>Bacteria</taxon>
        <taxon>Pseudomonadati</taxon>
        <taxon>Verrucomicrobiota</taxon>
        <taxon>Verrucomicrobiia</taxon>
        <taxon>Verrucomicrobiales</taxon>
        <taxon>Verrucomicrobiaceae</taxon>
        <taxon>Luteolibacter</taxon>
    </lineage>
</organism>
<proteinExistence type="predicted"/>
<dbReference type="InterPro" id="IPR036866">
    <property type="entry name" value="RibonucZ/Hydroxyglut_hydro"/>
</dbReference>
<accession>A0ABT3FUJ8</accession>
<dbReference type="SUPFAM" id="SSF56281">
    <property type="entry name" value="Metallo-hydrolase/oxidoreductase"/>
    <property type="match status" value="1"/>
</dbReference>
<dbReference type="EMBL" id="JAPDDS010000011">
    <property type="protein sequence ID" value="MCW1886660.1"/>
    <property type="molecule type" value="Genomic_DNA"/>
</dbReference>
<evidence type="ECO:0000313" key="2">
    <source>
        <dbReference type="Proteomes" id="UP001207930"/>
    </source>
</evidence>
<comment type="caution">
    <text evidence="1">The sequence shown here is derived from an EMBL/GenBank/DDBJ whole genome shotgun (WGS) entry which is preliminary data.</text>
</comment>
<keyword evidence="2" id="KW-1185">Reference proteome</keyword>
<dbReference type="PANTHER" id="PTHR33835">
    <property type="entry name" value="YALI0C07656P"/>
    <property type="match status" value="1"/>
</dbReference>
<protein>
    <recommendedName>
        <fullName evidence="3">DUF4336 domain-containing protein</fullName>
    </recommendedName>
</protein>